<keyword evidence="2" id="KW-1185">Reference proteome</keyword>
<keyword evidence="1" id="KW-0614">Plasmid</keyword>
<reference evidence="1 2" key="1">
    <citation type="submission" date="2015-12" db="EMBL/GenBank/DDBJ databases">
        <title>Intraspecies pangenome expansion in the marine bacterium Alteromonas.</title>
        <authorList>
            <person name="Lopez-Perez M."/>
            <person name="Rodriguez-Valera F."/>
        </authorList>
    </citation>
    <scope>NUCLEOTIDE SEQUENCE [LARGE SCALE GENOMIC DNA]</scope>
    <source>
        <strain evidence="1 2">LMG 21861</strain>
        <plasmid evidence="1 2">pASTE61-200</plasmid>
    </source>
</reference>
<sequence length="80" mass="8932">MLVTIKNFYDTCECTSFKMLKSTLEEKYCGKSISLHFRAPSGLRAVEFIDVLDDGNVIDSHTGLPIDLATLPSTHIQNKL</sequence>
<geneLocation type="plasmid" evidence="1 2">
    <name>pASTE61-200</name>
</geneLocation>
<gene>
    <name evidence="1" type="ORF">AVL57_00785</name>
</gene>
<organism evidence="1 2">
    <name type="scientific">Alteromonas stellipolaris</name>
    <dbReference type="NCBI Taxonomy" id="233316"/>
    <lineage>
        <taxon>Bacteria</taxon>
        <taxon>Pseudomonadati</taxon>
        <taxon>Pseudomonadota</taxon>
        <taxon>Gammaproteobacteria</taxon>
        <taxon>Alteromonadales</taxon>
        <taxon>Alteromonadaceae</taxon>
        <taxon>Alteromonas/Salinimonas group</taxon>
        <taxon>Alteromonas</taxon>
    </lineage>
</organism>
<dbReference type="EMBL" id="CP013927">
    <property type="protein sequence ID" value="AMJ76709.1"/>
    <property type="molecule type" value="Genomic_DNA"/>
</dbReference>
<protein>
    <submittedName>
        <fullName evidence="1">Uncharacterized protein</fullName>
    </submittedName>
</protein>
<evidence type="ECO:0000313" key="2">
    <source>
        <dbReference type="Proteomes" id="UP000056750"/>
    </source>
</evidence>
<name>A0ABM5YPX2_9ALTE</name>
<dbReference type="Proteomes" id="UP000056750">
    <property type="component" value="Plasmid pASTE61-200"/>
</dbReference>
<evidence type="ECO:0000313" key="1">
    <source>
        <dbReference type="EMBL" id="AMJ76709.1"/>
    </source>
</evidence>
<accession>A0ABM5YPX2</accession>
<proteinExistence type="predicted"/>